<reference evidence="1" key="1">
    <citation type="journal article" date="2022" name="bioRxiv">
        <title>Sequencing and chromosome-scale assembly of the giantPleurodeles waltlgenome.</title>
        <authorList>
            <person name="Brown T."/>
            <person name="Elewa A."/>
            <person name="Iarovenko S."/>
            <person name="Subramanian E."/>
            <person name="Araus A.J."/>
            <person name="Petzold A."/>
            <person name="Susuki M."/>
            <person name="Suzuki K.-i.T."/>
            <person name="Hayashi T."/>
            <person name="Toyoda A."/>
            <person name="Oliveira C."/>
            <person name="Osipova E."/>
            <person name="Leigh N.D."/>
            <person name="Simon A."/>
            <person name="Yun M.H."/>
        </authorList>
    </citation>
    <scope>NUCLEOTIDE SEQUENCE</scope>
    <source>
        <strain evidence="1">20211129_DDA</strain>
        <tissue evidence="1">Liver</tissue>
    </source>
</reference>
<accession>A0AAV7W517</accession>
<dbReference type="AlphaFoldDB" id="A0AAV7W517"/>
<name>A0AAV7W517_PLEWA</name>
<evidence type="ECO:0000313" key="1">
    <source>
        <dbReference type="EMBL" id="KAJ1207691.1"/>
    </source>
</evidence>
<sequence>MSWGGLLAYTALPSFDAATGWLGNPWIFHRNAAAVLGQGACDRLDGINQTGNGVRWSLFSGKYERLPGEYRQENMRNLR</sequence>
<protein>
    <submittedName>
        <fullName evidence="1">Uncharacterized protein</fullName>
    </submittedName>
</protein>
<dbReference type="EMBL" id="JANPWB010000002">
    <property type="protein sequence ID" value="KAJ1207691.1"/>
    <property type="molecule type" value="Genomic_DNA"/>
</dbReference>
<organism evidence="1 2">
    <name type="scientific">Pleurodeles waltl</name>
    <name type="common">Iberian ribbed newt</name>
    <dbReference type="NCBI Taxonomy" id="8319"/>
    <lineage>
        <taxon>Eukaryota</taxon>
        <taxon>Metazoa</taxon>
        <taxon>Chordata</taxon>
        <taxon>Craniata</taxon>
        <taxon>Vertebrata</taxon>
        <taxon>Euteleostomi</taxon>
        <taxon>Amphibia</taxon>
        <taxon>Batrachia</taxon>
        <taxon>Caudata</taxon>
        <taxon>Salamandroidea</taxon>
        <taxon>Salamandridae</taxon>
        <taxon>Pleurodelinae</taxon>
        <taxon>Pleurodeles</taxon>
    </lineage>
</organism>
<proteinExistence type="predicted"/>
<comment type="caution">
    <text evidence="1">The sequence shown here is derived from an EMBL/GenBank/DDBJ whole genome shotgun (WGS) entry which is preliminary data.</text>
</comment>
<dbReference type="Proteomes" id="UP001066276">
    <property type="component" value="Chromosome 1_2"/>
</dbReference>
<gene>
    <name evidence="1" type="ORF">NDU88_003081</name>
</gene>
<evidence type="ECO:0000313" key="2">
    <source>
        <dbReference type="Proteomes" id="UP001066276"/>
    </source>
</evidence>
<keyword evidence="2" id="KW-1185">Reference proteome</keyword>